<feature type="chain" id="PRO_5027000834" description="SGNH hydrolase-type esterase domain-containing protein" evidence="2">
    <location>
        <begin position="21"/>
        <end position="295"/>
    </location>
</feature>
<organism evidence="4">
    <name type="scientific">uncultured Thermomicrobiales bacterium</name>
    <dbReference type="NCBI Taxonomy" id="1645740"/>
    <lineage>
        <taxon>Bacteria</taxon>
        <taxon>Pseudomonadati</taxon>
        <taxon>Thermomicrobiota</taxon>
        <taxon>Thermomicrobia</taxon>
        <taxon>Thermomicrobiales</taxon>
        <taxon>environmental samples</taxon>
    </lineage>
</organism>
<protein>
    <recommendedName>
        <fullName evidence="3">SGNH hydrolase-type esterase domain-containing protein</fullName>
    </recommendedName>
</protein>
<feature type="compositionally biased region" description="Polar residues" evidence="1">
    <location>
        <begin position="281"/>
        <end position="295"/>
    </location>
</feature>
<sequence length="295" mass="30009">MMLARSVLTLALVVVLGACASISVAPVRAQGTAVEPLPETVGPGDGYLALGDSIAAGIGARRPDEGGYAAILAGYLDRLAPSPIQRLNLAVPGETSGALLEGSQLTWALRFLDAAGRNGLRISPISVTIGANDLLRAGTSPGERTAALVGVARNLGDLLARLRAATEDGAGRPTADIVVTGYYDASRSPSAVEGSDGWWLAELDRTIAAEAERAGARWVDVASAFHGREAEMTLYPNDIHPSDAGHRAIADAVWAALEYDGAAEDGGASGSPGGPLPASPRSDSGASPSPTADPR</sequence>
<dbReference type="SUPFAM" id="SSF52266">
    <property type="entry name" value="SGNH hydrolase"/>
    <property type="match status" value="1"/>
</dbReference>
<accession>A0A6J4VRF9</accession>
<dbReference type="CDD" id="cd00229">
    <property type="entry name" value="SGNH_hydrolase"/>
    <property type="match status" value="1"/>
</dbReference>
<dbReference type="Gene3D" id="3.40.50.1110">
    <property type="entry name" value="SGNH hydrolase"/>
    <property type="match status" value="1"/>
</dbReference>
<name>A0A6J4VRF9_9BACT</name>
<dbReference type="PROSITE" id="PS51257">
    <property type="entry name" value="PROKAR_LIPOPROTEIN"/>
    <property type="match status" value="1"/>
</dbReference>
<dbReference type="InterPro" id="IPR013830">
    <property type="entry name" value="SGNH_hydro"/>
</dbReference>
<dbReference type="GO" id="GO:0004622">
    <property type="term" value="F:phosphatidylcholine lysophospholipase activity"/>
    <property type="evidence" value="ECO:0007669"/>
    <property type="project" value="TreeGrafter"/>
</dbReference>
<dbReference type="PANTHER" id="PTHR30383:SF5">
    <property type="entry name" value="SGNH HYDROLASE-TYPE ESTERASE DOMAIN-CONTAINING PROTEIN"/>
    <property type="match status" value="1"/>
</dbReference>
<keyword evidence="2" id="KW-0732">Signal</keyword>
<dbReference type="InterPro" id="IPR036514">
    <property type="entry name" value="SGNH_hydro_sf"/>
</dbReference>
<proteinExistence type="predicted"/>
<evidence type="ECO:0000259" key="3">
    <source>
        <dbReference type="Pfam" id="PF13472"/>
    </source>
</evidence>
<dbReference type="AlphaFoldDB" id="A0A6J4VRF9"/>
<evidence type="ECO:0000313" key="4">
    <source>
        <dbReference type="EMBL" id="CAA9585406.1"/>
    </source>
</evidence>
<gene>
    <name evidence="4" type="ORF">AVDCRST_MAG19-4574</name>
</gene>
<dbReference type="PANTHER" id="PTHR30383">
    <property type="entry name" value="THIOESTERASE 1/PROTEASE 1/LYSOPHOSPHOLIPASE L1"/>
    <property type="match status" value="1"/>
</dbReference>
<reference evidence="4" key="1">
    <citation type="submission" date="2020-02" db="EMBL/GenBank/DDBJ databases">
        <authorList>
            <person name="Meier V. D."/>
        </authorList>
    </citation>
    <scope>NUCLEOTIDE SEQUENCE</scope>
    <source>
        <strain evidence="4">AVDCRST_MAG19</strain>
    </source>
</reference>
<feature type="domain" description="SGNH hydrolase-type esterase" evidence="3">
    <location>
        <begin position="49"/>
        <end position="248"/>
    </location>
</feature>
<evidence type="ECO:0000256" key="1">
    <source>
        <dbReference type="SAM" id="MobiDB-lite"/>
    </source>
</evidence>
<feature type="signal peptide" evidence="2">
    <location>
        <begin position="1"/>
        <end position="20"/>
    </location>
</feature>
<dbReference type="EMBL" id="CADCWL010000250">
    <property type="protein sequence ID" value="CAA9585406.1"/>
    <property type="molecule type" value="Genomic_DNA"/>
</dbReference>
<evidence type="ECO:0000256" key="2">
    <source>
        <dbReference type="SAM" id="SignalP"/>
    </source>
</evidence>
<dbReference type="InterPro" id="IPR051532">
    <property type="entry name" value="Ester_Hydrolysis_Enzymes"/>
</dbReference>
<feature type="region of interest" description="Disordered" evidence="1">
    <location>
        <begin position="262"/>
        <end position="295"/>
    </location>
</feature>
<dbReference type="Pfam" id="PF13472">
    <property type="entry name" value="Lipase_GDSL_2"/>
    <property type="match status" value="1"/>
</dbReference>